<evidence type="ECO:0000313" key="2">
    <source>
        <dbReference type="Proteomes" id="UP001301653"/>
    </source>
</evidence>
<dbReference type="EMBL" id="JAYFUH010000249">
    <property type="protein sequence ID" value="MEA5669413.1"/>
    <property type="molecule type" value="Genomic_DNA"/>
</dbReference>
<evidence type="ECO:0000313" key="1">
    <source>
        <dbReference type="EMBL" id="MEA5669413.1"/>
    </source>
</evidence>
<organism evidence="1 2">
    <name type="scientific">Stenotrophomonas capsici</name>
    <dbReference type="NCBI Taxonomy" id="3110230"/>
    <lineage>
        <taxon>Bacteria</taxon>
        <taxon>Pseudomonadati</taxon>
        <taxon>Pseudomonadota</taxon>
        <taxon>Gammaproteobacteria</taxon>
        <taxon>Lysobacterales</taxon>
        <taxon>Lysobacteraceae</taxon>
        <taxon>Stenotrophomonas</taxon>
    </lineage>
</organism>
<sequence length="159" mass="17739">MQRWDVTRRWRTHRVERATWGHRPLERRQASAAAESASDFGIVDRATGGPYGWQDNARGRRRAQQHLDAPRVQTHQIEGAGQWRALAADTRFGLQQHPYVQGDARFFCLSVQHQARNNLDADVFDALEQLLRPAAIAVPSLPAALGRRQLGGGGAALQS</sequence>
<protein>
    <submittedName>
        <fullName evidence="1">Contractile injection system protein, VgrG/Pvc8 family</fullName>
    </submittedName>
</protein>
<dbReference type="Gene3D" id="2.30.110.50">
    <property type="match status" value="1"/>
</dbReference>
<name>A0ABU5V9G3_9GAMM</name>
<accession>A0ABU5V9G3</accession>
<dbReference type="RefSeq" id="WP_323439619.1">
    <property type="nucleotide sequence ID" value="NZ_JAYFUH010000249.1"/>
</dbReference>
<gene>
    <name evidence="1" type="ORF">VA603_17915</name>
</gene>
<dbReference type="Pfam" id="PF05954">
    <property type="entry name" value="Phage_GPD"/>
    <property type="match status" value="1"/>
</dbReference>
<reference evidence="1 2" key="1">
    <citation type="submission" date="2023-12" db="EMBL/GenBank/DDBJ databases">
        <title>Stenotrophomonas guangdongensis sp. nov., isolated from wilted pepper plants (Capsicum annuum).</title>
        <authorList>
            <person name="Qiu M."/>
            <person name="Li Y."/>
            <person name="Liu Q."/>
            <person name="Zhang X."/>
            <person name="Huang Y."/>
            <person name="Guo R."/>
            <person name="Hu M."/>
            <person name="Zhou J."/>
            <person name="Zhou X."/>
        </authorList>
    </citation>
    <scope>NUCLEOTIDE SEQUENCE [LARGE SCALE GENOMIC DNA]</scope>
    <source>
        <strain evidence="1 2">MH1</strain>
    </source>
</reference>
<dbReference type="Gene3D" id="4.10.220.110">
    <property type="match status" value="1"/>
</dbReference>
<dbReference type="SUPFAM" id="SSF69279">
    <property type="entry name" value="Phage tail proteins"/>
    <property type="match status" value="1"/>
</dbReference>
<keyword evidence="2" id="KW-1185">Reference proteome</keyword>
<proteinExistence type="predicted"/>
<comment type="caution">
    <text evidence="1">The sequence shown here is derived from an EMBL/GenBank/DDBJ whole genome shotgun (WGS) entry which is preliminary data.</text>
</comment>
<dbReference type="Proteomes" id="UP001301653">
    <property type="component" value="Unassembled WGS sequence"/>
</dbReference>